<evidence type="ECO:0000313" key="3">
    <source>
        <dbReference type="Proteomes" id="UP001251085"/>
    </source>
</evidence>
<keyword evidence="3" id="KW-1185">Reference proteome</keyword>
<dbReference type="EMBL" id="JAVRQI010000008">
    <property type="protein sequence ID" value="MDT1062621.1"/>
    <property type="molecule type" value="Genomic_DNA"/>
</dbReference>
<dbReference type="InterPro" id="IPR019480">
    <property type="entry name" value="Dihydroorotate_DH_Fe-S-bd"/>
</dbReference>
<dbReference type="Gene3D" id="2.10.240.10">
    <property type="entry name" value="Dihydroorotate dehydrogenase, electron transfer subunit"/>
    <property type="match status" value="1"/>
</dbReference>
<dbReference type="RefSeq" id="WP_311759719.1">
    <property type="nucleotide sequence ID" value="NZ_JAVRQI010000008.1"/>
</dbReference>
<reference evidence="3" key="1">
    <citation type="submission" date="2023-07" db="EMBL/GenBank/DDBJ databases">
        <title>Characterization of two Paracoccaceae strains isolated from Phycosphere and proposal of Xinfangfangia lacusdiani sp. nov.</title>
        <authorList>
            <person name="Deng Y."/>
            <person name="Zhang Y.Q."/>
        </authorList>
    </citation>
    <scope>NUCLEOTIDE SEQUENCE [LARGE SCALE GENOMIC DNA]</scope>
    <source>
        <strain evidence="3">CPCC 101403</strain>
    </source>
</reference>
<gene>
    <name evidence="2" type="ORF">RM190_12150</name>
</gene>
<dbReference type="Pfam" id="PF10418">
    <property type="entry name" value="DHODB_Fe-S_bind"/>
    <property type="match status" value="1"/>
</dbReference>
<evidence type="ECO:0000259" key="1">
    <source>
        <dbReference type="Pfam" id="PF10418"/>
    </source>
</evidence>
<evidence type="ECO:0000313" key="2">
    <source>
        <dbReference type="EMBL" id="MDT1062621.1"/>
    </source>
</evidence>
<sequence length="227" mass="25131">MRFLNEIRISGVRSIRQDEQWRWLALDVSGLPPEARPGQTVVFQDGHHHSPFCRTATVDARPDGGAALLTRFGSGDVLPCVGADLTVWSNETPAVPVGPGALIVTTRSFHYRVAPYAAEGAEILVEEDLDQNLWAELRQRTDQGRAWPSVFLALDPLRLQGFVREFPAADPFIFANMDMSCGIGACRSCHVNLWDNKDGEASCRVGPWFALPRVDLVRLQFSSAPFI</sequence>
<feature type="domain" description="Dihydroorotate dehydrogenase electron transfer subunit iron-sulphur cluster binding" evidence="1">
    <location>
        <begin position="179"/>
        <end position="214"/>
    </location>
</feature>
<organism evidence="2 3">
    <name type="scientific">Paracoccus broussonetiae</name>
    <dbReference type="NCBI Taxonomy" id="3075834"/>
    <lineage>
        <taxon>Bacteria</taxon>
        <taxon>Pseudomonadati</taxon>
        <taxon>Pseudomonadota</taxon>
        <taxon>Alphaproteobacteria</taxon>
        <taxon>Rhodobacterales</taxon>
        <taxon>Paracoccaceae</taxon>
        <taxon>Paracoccus</taxon>
    </lineage>
</organism>
<dbReference type="InterPro" id="IPR037117">
    <property type="entry name" value="Dihydroorotate_DH_ele_sf"/>
</dbReference>
<dbReference type="Proteomes" id="UP001251085">
    <property type="component" value="Unassembled WGS sequence"/>
</dbReference>
<proteinExistence type="predicted"/>
<comment type="caution">
    <text evidence="2">The sequence shown here is derived from an EMBL/GenBank/DDBJ whole genome shotgun (WGS) entry which is preliminary data.</text>
</comment>
<protein>
    <recommendedName>
        <fullName evidence="1">Dihydroorotate dehydrogenase electron transfer subunit iron-sulphur cluster binding domain-containing protein</fullName>
    </recommendedName>
</protein>
<name>A0ABU3EEF7_9RHOB</name>
<accession>A0ABU3EEF7</accession>